<dbReference type="HOGENOM" id="CLU_2368168_0_0_10"/>
<accession>G0J395</accession>
<keyword evidence="2" id="KW-1185">Reference proteome</keyword>
<dbReference type="RefSeq" id="WP_014018335.1">
    <property type="nucleotide sequence ID" value="NC_015914.1"/>
</dbReference>
<proteinExistence type="predicted"/>
<evidence type="ECO:0000313" key="2">
    <source>
        <dbReference type="Proteomes" id="UP000001635"/>
    </source>
</evidence>
<dbReference type="STRING" id="880070.Cycma_0254"/>
<reference evidence="2" key="1">
    <citation type="submission" date="2011-07" db="EMBL/GenBank/DDBJ databases">
        <title>The complete genome of Cyclobacterium marinum DSM 745.</title>
        <authorList>
            <person name="Lucas S."/>
            <person name="Han J."/>
            <person name="Lapidus A."/>
            <person name="Bruce D."/>
            <person name="Goodwin L."/>
            <person name="Pitluck S."/>
            <person name="Peters L."/>
            <person name="Kyrpides N."/>
            <person name="Mavromatis K."/>
            <person name="Ivanova N."/>
            <person name="Ovchinnikova G."/>
            <person name="Chertkov O."/>
            <person name="Detter J.C."/>
            <person name="Tapia R."/>
            <person name="Han C."/>
            <person name="Land M."/>
            <person name="Hauser L."/>
            <person name="Markowitz V."/>
            <person name="Cheng J.-F."/>
            <person name="Hugenholtz P."/>
            <person name="Woyke T."/>
            <person name="Wu D."/>
            <person name="Tindall B."/>
            <person name="Schuetze A."/>
            <person name="Brambilla E."/>
            <person name="Klenk H.-P."/>
            <person name="Eisen J.A."/>
        </authorList>
    </citation>
    <scope>NUCLEOTIDE SEQUENCE [LARGE SCALE GENOMIC DNA]</scope>
    <source>
        <strain evidence="2">ATCC 25205 / DSM 745 / LMG 13164 / NCIMB 1802</strain>
    </source>
</reference>
<gene>
    <name evidence="1" type="ordered locus">Cycma_0254</name>
</gene>
<dbReference type="EMBL" id="CP002955">
    <property type="protein sequence ID" value="AEL24036.1"/>
    <property type="molecule type" value="Genomic_DNA"/>
</dbReference>
<dbReference type="AlphaFoldDB" id="G0J395"/>
<organism evidence="1 2">
    <name type="scientific">Cyclobacterium marinum (strain ATCC 25205 / DSM 745 / LMG 13164 / NCIMB 1802)</name>
    <name type="common">Flectobacillus marinus</name>
    <dbReference type="NCBI Taxonomy" id="880070"/>
    <lineage>
        <taxon>Bacteria</taxon>
        <taxon>Pseudomonadati</taxon>
        <taxon>Bacteroidota</taxon>
        <taxon>Cytophagia</taxon>
        <taxon>Cytophagales</taxon>
        <taxon>Cyclobacteriaceae</taxon>
        <taxon>Cyclobacterium</taxon>
    </lineage>
</organism>
<evidence type="ECO:0000313" key="1">
    <source>
        <dbReference type="EMBL" id="AEL24036.1"/>
    </source>
</evidence>
<dbReference type="KEGG" id="cmr:Cycma_0254"/>
<protein>
    <submittedName>
        <fullName evidence="1">Uncharacterized protein</fullName>
    </submittedName>
</protein>
<name>G0J395_CYCMS</name>
<sequence length="95" mass="11442">MISYWKDLKQRKTYKMDPDTRDGVVHLFWVQVHMNDDGSFIHARGRDIINKKENAEKILKETALPYTEQGYIDSLKDYFAIDKKVREQFIKQYKL</sequence>
<dbReference type="Proteomes" id="UP000001635">
    <property type="component" value="Chromosome"/>
</dbReference>
<dbReference type="OrthoDB" id="840162at2"/>